<keyword evidence="1" id="KW-0812">Transmembrane</keyword>
<feature type="transmembrane region" description="Helical" evidence="1">
    <location>
        <begin position="70"/>
        <end position="91"/>
    </location>
</feature>
<evidence type="ECO:0000313" key="3">
    <source>
        <dbReference type="EMBL" id="NDJ99507.1"/>
    </source>
</evidence>
<dbReference type="Gene3D" id="2.40.70.10">
    <property type="entry name" value="Acid Proteases"/>
    <property type="match status" value="1"/>
</dbReference>
<name>A0A6B2G7H5_MYXSQ</name>
<sequence>MEGFYVVFDRENSKIGFAESSCGANGKMKSNSRIIGSQTRSYYLLLNEDTSVKKCYATEGYDDIDSVIRMTLYVLSGISILAIIPSIFLMIKAATLISKELE</sequence>
<organism evidence="3">
    <name type="scientific">Myxobolus squamalis</name>
    <name type="common">Myxosporean</name>
    <dbReference type="NCBI Taxonomy" id="59785"/>
    <lineage>
        <taxon>Eukaryota</taxon>
        <taxon>Metazoa</taxon>
        <taxon>Cnidaria</taxon>
        <taxon>Myxozoa</taxon>
        <taxon>Myxosporea</taxon>
        <taxon>Bivalvulida</taxon>
        <taxon>Platysporina</taxon>
        <taxon>Myxobolidae</taxon>
        <taxon>Myxobolus</taxon>
    </lineage>
</organism>
<proteinExistence type="predicted"/>
<dbReference type="AlphaFoldDB" id="A0A6B2G7H5"/>
<evidence type="ECO:0000256" key="1">
    <source>
        <dbReference type="SAM" id="Phobius"/>
    </source>
</evidence>
<dbReference type="InterPro" id="IPR021109">
    <property type="entry name" value="Peptidase_aspartic_dom_sf"/>
</dbReference>
<dbReference type="SUPFAM" id="SSF50630">
    <property type="entry name" value="Acid proteases"/>
    <property type="match status" value="1"/>
</dbReference>
<dbReference type="EMBL" id="GHBR01009771">
    <property type="protein sequence ID" value="NDJ99507.1"/>
    <property type="molecule type" value="Transcribed_RNA"/>
</dbReference>
<keyword evidence="1" id="KW-0472">Membrane</keyword>
<accession>A0A6B2G7H5</accession>
<protein>
    <submittedName>
        <fullName evidence="3">Beta-secretase (Trinotate prediction)</fullName>
    </submittedName>
</protein>
<feature type="domain" description="Peptidase A1" evidence="2">
    <location>
        <begin position="1"/>
        <end position="18"/>
    </location>
</feature>
<evidence type="ECO:0000259" key="2">
    <source>
        <dbReference type="PROSITE" id="PS51767"/>
    </source>
</evidence>
<reference evidence="3" key="1">
    <citation type="submission" date="2018-11" db="EMBL/GenBank/DDBJ databases">
        <title>Myxobolus squamalis genome and transcriptome.</title>
        <authorList>
            <person name="Yahalomi D."/>
            <person name="Atkinson S.D."/>
            <person name="Neuhof M."/>
            <person name="Chang E.S."/>
            <person name="Philippe H."/>
            <person name="Cartwright P."/>
            <person name="Bartholomew J.L."/>
            <person name="Huchon D."/>
        </authorList>
    </citation>
    <scope>NUCLEOTIDE SEQUENCE</scope>
    <source>
        <strain evidence="3">71B08</strain>
        <tissue evidence="3">Whole</tissue>
    </source>
</reference>
<dbReference type="InterPro" id="IPR033121">
    <property type="entry name" value="PEPTIDASE_A1"/>
</dbReference>
<keyword evidence="1" id="KW-1133">Transmembrane helix</keyword>
<dbReference type="PROSITE" id="PS51767">
    <property type="entry name" value="PEPTIDASE_A1"/>
    <property type="match status" value="1"/>
</dbReference>